<feature type="region of interest" description="Disordered" evidence="1">
    <location>
        <begin position="58"/>
        <end position="134"/>
    </location>
</feature>
<feature type="compositionally biased region" description="Basic and acidic residues" evidence="1">
    <location>
        <begin position="72"/>
        <end position="97"/>
    </location>
</feature>
<sequence>MERYADMYILVIAQSVQVLPCRPMYFYYLIIKFLILRIMNGIAVVILALCAAAMAAPSHHGHHGNHHGHGYGHGDENRDGVPDALDANRDGKVDSYAHGHHAHGHHAHGHHAHGHHAHGHHAHGHHAHGHHAHGHHVYADENRDGVPDALDANRDGKLELHRTFQGCI</sequence>
<proteinExistence type="predicted"/>
<evidence type="ECO:0000313" key="3">
    <source>
        <dbReference type="EMBL" id="CAH1801324.1"/>
    </source>
</evidence>
<keyword evidence="2" id="KW-0812">Transmembrane</keyword>
<dbReference type="AlphaFoldDB" id="A0A8S4QBC0"/>
<reference evidence="3" key="1">
    <citation type="submission" date="2022-03" db="EMBL/GenBank/DDBJ databases">
        <authorList>
            <person name="Martin C."/>
        </authorList>
    </citation>
    <scope>NUCLEOTIDE SEQUENCE</scope>
</reference>
<name>A0A8S4QBC0_OWEFU</name>
<evidence type="ECO:0000313" key="4">
    <source>
        <dbReference type="Proteomes" id="UP000749559"/>
    </source>
</evidence>
<dbReference type="EMBL" id="CAIIXF020000012">
    <property type="protein sequence ID" value="CAH1801324.1"/>
    <property type="molecule type" value="Genomic_DNA"/>
</dbReference>
<keyword evidence="4" id="KW-1185">Reference proteome</keyword>
<protein>
    <submittedName>
        <fullName evidence="3">Uncharacterized protein</fullName>
    </submittedName>
</protein>
<dbReference type="Proteomes" id="UP000749559">
    <property type="component" value="Unassembled WGS sequence"/>
</dbReference>
<feature type="compositionally biased region" description="Basic residues" evidence="1">
    <location>
        <begin position="59"/>
        <end position="70"/>
    </location>
</feature>
<gene>
    <name evidence="3" type="ORF">OFUS_LOCUS25127</name>
</gene>
<keyword evidence="2" id="KW-1133">Transmembrane helix</keyword>
<feature type="compositionally biased region" description="Basic residues" evidence="1">
    <location>
        <begin position="98"/>
        <end position="134"/>
    </location>
</feature>
<accession>A0A8S4QBC0</accession>
<organism evidence="3 4">
    <name type="scientific">Owenia fusiformis</name>
    <name type="common">Polychaete worm</name>
    <dbReference type="NCBI Taxonomy" id="6347"/>
    <lineage>
        <taxon>Eukaryota</taxon>
        <taxon>Metazoa</taxon>
        <taxon>Spiralia</taxon>
        <taxon>Lophotrochozoa</taxon>
        <taxon>Annelida</taxon>
        <taxon>Polychaeta</taxon>
        <taxon>Sedentaria</taxon>
        <taxon>Canalipalpata</taxon>
        <taxon>Sabellida</taxon>
        <taxon>Oweniida</taxon>
        <taxon>Oweniidae</taxon>
        <taxon>Owenia</taxon>
    </lineage>
</organism>
<evidence type="ECO:0000256" key="2">
    <source>
        <dbReference type="SAM" id="Phobius"/>
    </source>
</evidence>
<keyword evidence="2" id="KW-0472">Membrane</keyword>
<feature type="transmembrane region" description="Helical" evidence="2">
    <location>
        <begin position="34"/>
        <end position="56"/>
    </location>
</feature>
<comment type="caution">
    <text evidence="3">The sequence shown here is derived from an EMBL/GenBank/DDBJ whole genome shotgun (WGS) entry which is preliminary data.</text>
</comment>
<evidence type="ECO:0000256" key="1">
    <source>
        <dbReference type="SAM" id="MobiDB-lite"/>
    </source>
</evidence>